<dbReference type="KEGG" id="mcui:G8O30_02600"/>
<sequence length="128" mass="14677">MKGCPFCKLELIKQQRVVLENEHCRFLQMPQEILAGSGVIVPKEHRETLFDLTKEEWDATYDLLGQVKEILDSDCAPDGYTVGWNCYPVGGQSIMHAHLHILPRFKDEPFAGKGIRHWLKSPDNMRKG</sequence>
<dbReference type="RefSeq" id="WP_239674470.1">
    <property type="nucleotide sequence ID" value="NZ_CP049742.1"/>
</dbReference>
<dbReference type="Proteomes" id="UP000593626">
    <property type="component" value="Chromosome"/>
</dbReference>
<evidence type="ECO:0000313" key="4">
    <source>
        <dbReference type="Proteomes" id="UP000593626"/>
    </source>
</evidence>
<dbReference type="InterPro" id="IPR036265">
    <property type="entry name" value="HIT-like_sf"/>
</dbReference>
<dbReference type="GO" id="GO:0003824">
    <property type="term" value="F:catalytic activity"/>
    <property type="evidence" value="ECO:0007669"/>
    <property type="project" value="InterPro"/>
</dbReference>
<protein>
    <submittedName>
        <fullName evidence="3">HIT domain-containing protein</fullName>
    </submittedName>
</protein>
<name>A0A7S8CE57_9BACI</name>
<reference evidence="3 4" key="1">
    <citation type="submission" date="2019-07" db="EMBL/GenBank/DDBJ databases">
        <title>Genome sequence of 2 isolates from Red Sea Mangroves.</title>
        <authorList>
            <person name="Sefrji F."/>
            <person name="Michoud G."/>
            <person name="Merlino G."/>
            <person name="Daffonchio D."/>
        </authorList>
    </citation>
    <scope>NUCLEOTIDE SEQUENCE [LARGE SCALE GENOMIC DNA]</scope>
    <source>
        <strain evidence="3 4">R1DC41</strain>
    </source>
</reference>
<dbReference type="AlphaFoldDB" id="A0A7S8CE57"/>
<dbReference type="InterPro" id="IPR052908">
    <property type="entry name" value="AP-4-A_phosphorylase"/>
</dbReference>
<evidence type="ECO:0000259" key="2">
    <source>
        <dbReference type="PROSITE" id="PS51084"/>
    </source>
</evidence>
<dbReference type="PANTHER" id="PTHR42997">
    <property type="entry name" value="HIT FAMILY HYDROLASE"/>
    <property type="match status" value="1"/>
</dbReference>
<dbReference type="Pfam" id="PF01230">
    <property type="entry name" value="HIT"/>
    <property type="match status" value="1"/>
</dbReference>
<organism evidence="3 4">
    <name type="scientific">Mangrovibacillus cuniculi</name>
    <dbReference type="NCBI Taxonomy" id="2593652"/>
    <lineage>
        <taxon>Bacteria</taxon>
        <taxon>Bacillati</taxon>
        <taxon>Bacillota</taxon>
        <taxon>Bacilli</taxon>
        <taxon>Bacillales</taxon>
        <taxon>Bacillaceae</taxon>
        <taxon>Mangrovibacillus</taxon>
    </lineage>
</organism>
<evidence type="ECO:0000256" key="1">
    <source>
        <dbReference type="PROSITE-ProRule" id="PRU00464"/>
    </source>
</evidence>
<dbReference type="PROSITE" id="PS51084">
    <property type="entry name" value="HIT_2"/>
    <property type="match status" value="1"/>
</dbReference>
<feature type="domain" description="HIT" evidence="2">
    <location>
        <begin position="5"/>
        <end position="111"/>
    </location>
</feature>
<keyword evidence="4" id="KW-1185">Reference proteome</keyword>
<accession>A0A7S8CE57</accession>
<proteinExistence type="predicted"/>
<dbReference type="SUPFAM" id="SSF54197">
    <property type="entry name" value="HIT-like"/>
    <property type="match status" value="1"/>
</dbReference>
<evidence type="ECO:0000313" key="3">
    <source>
        <dbReference type="EMBL" id="QPC48332.1"/>
    </source>
</evidence>
<dbReference type="PANTHER" id="PTHR42997:SF1">
    <property type="entry name" value="AP-4-A PHOSPHORYLASE"/>
    <property type="match status" value="1"/>
</dbReference>
<feature type="short sequence motif" description="Histidine triad motif" evidence="1">
    <location>
        <begin position="96"/>
        <end position="100"/>
    </location>
</feature>
<gene>
    <name evidence="3" type="ORF">G8O30_02600</name>
</gene>
<dbReference type="InterPro" id="IPR011146">
    <property type="entry name" value="HIT-like"/>
</dbReference>
<dbReference type="Gene3D" id="3.30.428.10">
    <property type="entry name" value="HIT-like"/>
    <property type="match status" value="1"/>
</dbReference>
<dbReference type="EMBL" id="CP049742">
    <property type="protein sequence ID" value="QPC48332.1"/>
    <property type="molecule type" value="Genomic_DNA"/>
</dbReference>